<name>A0A8J5M7P1_9STRA</name>
<dbReference type="PANTHER" id="PTHR46599">
    <property type="entry name" value="PIGGYBAC TRANSPOSABLE ELEMENT-DERIVED PROTEIN 4"/>
    <property type="match status" value="1"/>
</dbReference>
<evidence type="ECO:0000313" key="2">
    <source>
        <dbReference type="EMBL" id="KAG6966981.1"/>
    </source>
</evidence>
<dbReference type="PANTHER" id="PTHR46599:SF3">
    <property type="entry name" value="PIGGYBAC TRANSPOSABLE ELEMENT-DERIVED PROTEIN 4"/>
    <property type="match status" value="1"/>
</dbReference>
<evidence type="ECO:0000256" key="1">
    <source>
        <dbReference type="SAM" id="MobiDB-lite"/>
    </source>
</evidence>
<protein>
    <submittedName>
        <fullName evidence="2">Uncharacterized protein</fullName>
    </submittedName>
</protein>
<dbReference type="EMBL" id="JAENGY010000287">
    <property type="protein sequence ID" value="KAG6966981.1"/>
    <property type="molecule type" value="Genomic_DNA"/>
</dbReference>
<gene>
    <name evidence="2" type="ORF">JG688_00006527</name>
</gene>
<proteinExistence type="predicted"/>
<feature type="compositionally biased region" description="Polar residues" evidence="1">
    <location>
        <begin position="66"/>
        <end position="78"/>
    </location>
</feature>
<accession>A0A8J5M7P1</accession>
<dbReference type="AlphaFoldDB" id="A0A8J5M7P1"/>
<feature type="region of interest" description="Disordered" evidence="1">
    <location>
        <begin position="58"/>
        <end position="78"/>
    </location>
</feature>
<comment type="caution">
    <text evidence="2">The sequence shown here is derived from an EMBL/GenBank/DDBJ whole genome shotgun (WGS) entry which is preliminary data.</text>
</comment>
<reference evidence="2" key="1">
    <citation type="submission" date="2021-01" db="EMBL/GenBank/DDBJ databases">
        <title>Phytophthora aleatoria, a newly-described species from Pinus radiata is distinct from Phytophthora cactorum isolates based on comparative genomics.</title>
        <authorList>
            <person name="Mcdougal R."/>
            <person name="Panda P."/>
            <person name="Williams N."/>
            <person name="Studholme D.J."/>
        </authorList>
    </citation>
    <scope>NUCLEOTIDE SEQUENCE</scope>
    <source>
        <strain evidence="2">NZFS 4037</strain>
    </source>
</reference>
<keyword evidence="3" id="KW-1185">Reference proteome</keyword>
<organism evidence="2 3">
    <name type="scientific">Phytophthora aleatoria</name>
    <dbReference type="NCBI Taxonomy" id="2496075"/>
    <lineage>
        <taxon>Eukaryota</taxon>
        <taxon>Sar</taxon>
        <taxon>Stramenopiles</taxon>
        <taxon>Oomycota</taxon>
        <taxon>Peronosporomycetes</taxon>
        <taxon>Peronosporales</taxon>
        <taxon>Peronosporaceae</taxon>
        <taxon>Phytophthora</taxon>
    </lineage>
</organism>
<sequence>MKVFEPHECTHLFGLLIARMLCPQRRRLSSHWSWTSVGALPHGTFDAWMSRNRFDEPTHRLHFSDNNDPQAKTNRTWE</sequence>
<dbReference type="Proteomes" id="UP000709295">
    <property type="component" value="Unassembled WGS sequence"/>
</dbReference>
<evidence type="ECO:0000313" key="3">
    <source>
        <dbReference type="Proteomes" id="UP000709295"/>
    </source>
</evidence>